<dbReference type="EMBL" id="FQUS01000042">
    <property type="protein sequence ID" value="SHG64882.1"/>
    <property type="molecule type" value="Genomic_DNA"/>
</dbReference>
<keyword evidence="2" id="KW-1185">Reference proteome</keyword>
<accession>A0A1M5LID6</accession>
<organism evidence="1 2">
    <name type="scientific">Fodinibius roseus</name>
    <dbReference type="NCBI Taxonomy" id="1194090"/>
    <lineage>
        <taxon>Bacteria</taxon>
        <taxon>Pseudomonadati</taxon>
        <taxon>Balneolota</taxon>
        <taxon>Balneolia</taxon>
        <taxon>Balneolales</taxon>
        <taxon>Balneolaceae</taxon>
        <taxon>Fodinibius</taxon>
    </lineage>
</organism>
<evidence type="ECO:0000313" key="1">
    <source>
        <dbReference type="EMBL" id="SHG64882.1"/>
    </source>
</evidence>
<reference evidence="1 2" key="1">
    <citation type="submission" date="2016-11" db="EMBL/GenBank/DDBJ databases">
        <authorList>
            <person name="Jaros S."/>
            <person name="Januszkiewicz K."/>
            <person name="Wedrychowicz H."/>
        </authorList>
    </citation>
    <scope>NUCLEOTIDE SEQUENCE [LARGE SCALE GENOMIC DNA]</scope>
    <source>
        <strain evidence="1 2">DSM 21986</strain>
    </source>
</reference>
<dbReference type="RefSeq" id="WP_073068571.1">
    <property type="nucleotide sequence ID" value="NZ_FQUS01000042.1"/>
</dbReference>
<evidence type="ECO:0000313" key="2">
    <source>
        <dbReference type="Proteomes" id="UP000184041"/>
    </source>
</evidence>
<protein>
    <submittedName>
        <fullName evidence="1">Uncharacterized protein</fullName>
    </submittedName>
</protein>
<dbReference type="Proteomes" id="UP000184041">
    <property type="component" value="Unassembled WGS sequence"/>
</dbReference>
<name>A0A1M5LID6_9BACT</name>
<dbReference type="AlphaFoldDB" id="A0A1M5LID6"/>
<dbReference type="OrthoDB" id="1524541at2"/>
<gene>
    <name evidence="1" type="ORF">SAMN05443144_14211</name>
</gene>
<proteinExistence type="predicted"/>
<sequence>MQTVLKEKVNVDAVFRSFSDASGDSRSGWEHKRIQPRYVKRKKGEVLRIQEVRRSYAQRKGKRLQVHFVIRCEDERYFHLVYDAEKIIWILLYEFDDQMLFDEKQVDIDIQWNGLSGSED</sequence>